<dbReference type="SUPFAM" id="SSF53850">
    <property type="entry name" value="Periplasmic binding protein-like II"/>
    <property type="match status" value="1"/>
</dbReference>
<dbReference type="Gene3D" id="3.40.190.10">
    <property type="entry name" value="Periplasmic binding protein-like II"/>
    <property type="match status" value="2"/>
</dbReference>
<evidence type="ECO:0000313" key="5">
    <source>
        <dbReference type="Proteomes" id="UP001321748"/>
    </source>
</evidence>
<keyword evidence="2" id="KW-0813">Transport</keyword>
<dbReference type="InterPro" id="IPR050490">
    <property type="entry name" value="Bact_solute-bd_prot1"/>
</dbReference>
<comment type="similarity">
    <text evidence="1">Belongs to the bacterial solute-binding protein 1 family.</text>
</comment>
<dbReference type="PROSITE" id="PS51257">
    <property type="entry name" value="PROKAR_LIPOPROTEIN"/>
    <property type="match status" value="1"/>
</dbReference>
<evidence type="ECO:0000256" key="1">
    <source>
        <dbReference type="ARBA" id="ARBA00008520"/>
    </source>
</evidence>
<keyword evidence="5" id="KW-1185">Reference proteome</keyword>
<name>A0ABM8BEE4_9BIFI</name>
<reference evidence="4 5" key="1">
    <citation type="journal article" date="2023" name="Microbiol. Spectr.">
        <title>Symbiosis of Carpenter Bees with Uncharacterized Lactic Acid Bacteria Showing NAD Auxotrophy.</title>
        <authorList>
            <person name="Kawasaki S."/>
            <person name="Ozawa K."/>
            <person name="Mori T."/>
            <person name="Yamamoto A."/>
            <person name="Ito M."/>
            <person name="Ohkuma M."/>
            <person name="Sakamoto M."/>
            <person name="Matsutani M."/>
        </authorList>
    </citation>
    <scope>NUCLEOTIDE SEQUENCE [LARGE SCALE GENOMIC DNA]</scope>
    <source>
        <strain evidence="4 5">KimH</strain>
    </source>
</reference>
<evidence type="ECO:0000313" key="4">
    <source>
        <dbReference type="EMBL" id="BDR55296.1"/>
    </source>
</evidence>
<proteinExistence type="inferred from homology"/>
<dbReference type="Proteomes" id="UP001321748">
    <property type="component" value="Chromosome"/>
</dbReference>
<dbReference type="EMBL" id="AP026800">
    <property type="protein sequence ID" value="BDR55296.1"/>
    <property type="molecule type" value="Genomic_DNA"/>
</dbReference>
<gene>
    <name evidence="4" type="primary">aglE</name>
    <name evidence="4" type="ORF">KIMH_14070</name>
</gene>
<protein>
    <submittedName>
        <fullName evidence="4">Alpha-glucosides-binding periplasmic protein AglE</fullName>
    </submittedName>
</protein>
<feature type="chain" id="PRO_5046141510" evidence="3">
    <location>
        <begin position="24"/>
        <end position="459"/>
    </location>
</feature>
<feature type="signal peptide" evidence="3">
    <location>
        <begin position="1"/>
        <end position="23"/>
    </location>
</feature>
<evidence type="ECO:0000256" key="3">
    <source>
        <dbReference type="SAM" id="SignalP"/>
    </source>
</evidence>
<organism evidence="4 5">
    <name type="scientific">Bombiscardovia apis</name>
    <dbReference type="NCBI Taxonomy" id="2932182"/>
    <lineage>
        <taxon>Bacteria</taxon>
        <taxon>Bacillati</taxon>
        <taxon>Actinomycetota</taxon>
        <taxon>Actinomycetes</taxon>
        <taxon>Bifidobacteriales</taxon>
        <taxon>Bifidobacteriaceae</taxon>
        <taxon>Bombiscardovia</taxon>
    </lineage>
</organism>
<keyword evidence="3" id="KW-0732">Signal</keyword>
<dbReference type="PANTHER" id="PTHR43649:SF29">
    <property type="entry name" value="OSMOPROTECTIVE COMPOUNDS-BINDING PROTEIN GGTB"/>
    <property type="match status" value="1"/>
</dbReference>
<accession>A0ABM8BEE4</accession>
<sequence>MNKGKVAKGLALAVSIATLVGVAGCGSSGGSNKSDSESSKVECSPYKKYGDLSGKKISVYTLWIDQDADAITKVFNQFESCTGAKVEHEGSRDVASQLPVRVKAGSAPDIAAVSQPGMIKTMSATGKVKPVPKDAAENVTKYYSKDWQDYSSVDGKLVAIPLDANVKSFVWYSPKKFKEKGYTVPQTWDEMMDLTKKIAQDTKNDPNTKPWSVGLEGGADSGWPGTDWLEDAVIRFAGGETYSKWASHEIPFNDPQILNAFKEIGKIVKNAAYVNGGFGDVQSIASTAWQDAGNPLVEGTSYMMHMALFYENNYDSSNPDIKIAPDGDAWAFQMPGKDKDTKSMLGGGNFAMAFSDRPEVQQFQAFLASPEFANGYVKFKKSAITPNSGIDTNNLKGLSKLAYSSLTDKGTTFRFDASDLMPSEVGSGSFWKQMISYFAQDKSEQEVLDAIEQSWPKGQ</sequence>
<evidence type="ECO:0000256" key="2">
    <source>
        <dbReference type="ARBA" id="ARBA00022448"/>
    </source>
</evidence>
<dbReference type="RefSeq" id="WP_317642792.1">
    <property type="nucleotide sequence ID" value="NZ_AP026800.1"/>
</dbReference>
<dbReference type="PANTHER" id="PTHR43649">
    <property type="entry name" value="ARABINOSE-BINDING PROTEIN-RELATED"/>
    <property type="match status" value="1"/>
</dbReference>